<proteinExistence type="predicted"/>
<gene>
    <name evidence="1" type="ORF">S06H3_30671</name>
</gene>
<name>X1NK30_9ZZZZ</name>
<sequence>DRELATREVKIAEQLIKDRDNAKTFDDWYNAKWRLDDLFYPT</sequence>
<dbReference type="AlphaFoldDB" id="X1NK30"/>
<dbReference type="EMBL" id="BARV01018085">
    <property type="protein sequence ID" value="GAI30571.1"/>
    <property type="molecule type" value="Genomic_DNA"/>
</dbReference>
<protein>
    <submittedName>
        <fullName evidence="1">Uncharacterized protein</fullName>
    </submittedName>
</protein>
<comment type="caution">
    <text evidence="1">The sequence shown here is derived from an EMBL/GenBank/DDBJ whole genome shotgun (WGS) entry which is preliminary data.</text>
</comment>
<organism evidence="1">
    <name type="scientific">marine sediment metagenome</name>
    <dbReference type="NCBI Taxonomy" id="412755"/>
    <lineage>
        <taxon>unclassified sequences</taxon>
        <taxon>metagenomes</taxon>
        <taxon>ecological metagenomes</taxon>
    </lineage>
</organism>
<accession>X1NK30</accession>
<feature type="non-terminal residue" evidence="1">
    <location>
        <position position="1"/>
    </location>
</feature>
<reference evidence="1" key="1">
    <citation type="journal article" date="2014" name="Front. Microbiol.">
        <title>High frequency of phylogenetically diverse reductive dehalogenase-homologous genes in deep subseafloor sedimentary metagenomes.</title>
        <authorList>
            <person name="Kawai M."/>
            <person name="Futagami T."/>
            <person name="Toyoda A."/>
            <person name="Takaki Y."/>
            <person name="Nishi S."/>
            <person name="Hori S."/>
            <person name="Arai W."/>
            <person name="Tsubouchi T."/>
            <person name="Morono Y."/>
            <person name="Uchiyama I."/>
            <person name="Ito T."/>
            <person name="Fujiyama A."/>
            <person name="Inagaki F."/>
            <person name="Takami H."/>
        </authorList>
    </citation>
    <scope>NUCLEOTIDE SEQUENCE</scope>
    <source>
        <strain evidence="1">Expedition CK06-06</strain>
    </source>
</reference>
<evidence type="ECO:0000313" key="1">
    <source>
        <dbReference type="EMBL" id="GAI30571.1"/>
    </source>
</evidence>